<dbReference type="VEuPathDB" id="FungiDB:MGL_0403"/>
<evidence type="ECO:0000256" key="1">
    <source>
        <dbReference type="ARBA" id="ARBA00000900"/>
    </source>
</evidence>
<dbReference type="GO" id="GO:0016567">
    <property type="term" value="P:protein ubiquitination"/>
    <property type="evidence" value="ECO:0007669"/>
    <property type="project" value="UniProtKB-UniPathway"/>
</dbReference>
<keyword evidence="13 16" id="KW-0862">Zinc</keyword>
<dbReference type="FunCoup" id="A8PTC6">
    <property type="interactions" value="362"/>
</dbReference>
<comment type="similarity">
    <text evidence="4 16">Belongs to the LTN1 family.</text>
</comment>
<dbReference type="GO" id="GO:0005829">
    <property type="term" value="C:cytosol"/>
    <property type="evidence" value="ECO:0007669"/>
    <property type="project" value="UniProtKB-SubCell"/>
</dbReference>
<evidence type="ECO:0000256" key="9">
    <source>
        <dbReference type="ARBA" id="ARBA00022723"/>
    </source>
</evidence>
<evidence type="ECO:0000256" key="12">
    <source>
        <dbReference type="ARBA" id="ARBA00022786"/>
    </source>
</evidence>
<comment type="function">
    <text evidence="14">E3 ubiquitin-protein ligase component of the ribosome quality control complex (RQC), a ribosome-associated complex that mediates ubiquitination and extraction of incompletely synthesized nascent chains for proteasomal degradation. Mediates ubiquitination of proteins derived from mRNAs lacking stop codons (non-stop proteins) and other translation arrest products induced by poly-lysine sequences and tandem rare codons. Ubiquitination leads to CDC48 recruitment for extraction and degradation of the incomplete translation product. May indirectly play a role in chromatin function and transcription.</text>
</comment>
<dbReference type="InterPro" id="IPR039804">
    <property type="entry name" value="RING-CH-C4HC3_LTN1"/>
</dbReference>
<dbReference type="GO" id="GO:1990112">
    <property type="term" value="C:RQC complex"/>
    <property type="evidence" value="ECO:0007669"/>
    <property type="project" value="UniProtKB-UniRule"/>
</dbReference>
<comment type="catalytic activity">
    <reaction evidence="1 16">
        <text>S-ubiquitinyl-[E2 ubiquitin-conjugating enzyme]-L-cysteine + [acceptor protein]-L-lysine = [E2 ubiquitin-conjugating enzyme]-L-cysteine + N(6)-ubiquitinyl-[acceptor protein]-L-lysine.</text>
        <dbReference type="EC" id="2.3.2.27"/>
    </reaction>
</comment>
<dbReference type="Gene3D" id="3.30.40.10">
    <property type="entry name" value="Zinc/RING finger domain, C3HC4 (zinc finger)"/>
    <property type="match status" value="1"/>
</dbReference>
<dbReference type="InParanoid" id="A8PTC6"/>
<comment type="caution">
    <text evidence="19">The sequence shown here is derived from an EMBL/GenBank/DDBJ whole genome shotgun (WGS) entry which is preliminary data.</text>
</comment>
<keyword evidence="20" id="KW-1185">Reference proteome</keyword>
<gene>
    <name evidence="19" type="ORF">MGL_0403</name>
</gene>
<dbReference type="EC" id="2.3.2.27" evidence="5 16"/>
<dbReference type="PANTHER" id="PTHR12389:SF0">
    <property type="entry name" value="E3 UBIQUITIN-PROTEIN LIGASE LISTERIN"/>
    <property type="match status" value="1"/>
</dbReference>
<keyword evidence="10" id="KW-0677">Repeat</keyword>
<evidence type="ECO:0000256" key="8">
    <source>
        <dbReference type="ARBA" id="ARBA00022679"/>
    </source>
</evidence>
<dbReference type="FunFam" id="3.30.40.10:FF:000038">
    <property type="entry name" value="E3 ubiquitin-protein ligase listerin"/>
    <property type="match status" value="1"/>
</dbReference>
<evidence type="ECO:0000256" key="10">
    <source>
        <dbReference type="ARBA" id="ARBA00022737"/>
    </source>
</evidence>
<dbReference type="Pfam" id="PF23009">
    <property type="entry name" value="UBC_like"/>
    <property type="match status" value="1"/>
</dbReference>
<dbReference type="PANTHER" id="PTHR12389">
    <property type="entry name" value="ZINC FINGER PROTEIN 294"/>
    <property type="match status" value="1"/>
</dbReference>
<keyword evidence="9 16" id="KW-0479">Metal-binding</keyword>
<reference evidence="19 20" key="1">
    <citation type="journal article" date="2007" name="Proc. Natl. Acad. Sci. U.S.A.">
        <title>Dandruff-associated Malassezia genomes reveal convergent and divergent virulence traits shared with plant and human fungal pathogens.</title>
        <authorList>
            <person name="Xu J."/>
            <person name="Saunders C.W."/>
            <person name="Hu P."/>
            <person name="Grant R.A."/>
            <person name="Boekhout T."/>
            <person name="Kuramae E.E."/>
            <person name="Kronstad J.W."/>
            <person name="Deangelis Y.M."/>
            <person name="Reeder N.L."/>
            <person name="Johnstone K.R."/>
            <person name="Leland M."/>
            <person name="Fieno A.M."/>
            <person name="Begley W.M."/>
            <person name="Sun Y."/>
            <person name="Lacey M.P."/>
            <person name="Chaudhary T."/>
            <person name="Keough T."/>
            <person name="Chu L."/>
            <person name="Sears R."/>
            <person name="Yuan B."/>
            <person name="Dawson T.L.Jr."/>
        </authorList>
    </citation>
    <scope>NUCLEOTIDE SEQUENCE [LARGE SCALE GENOMIC DNA]</scope>
    <source>
        <strain evidence="20">ATCC MYA-4612 / CBS 7966</strain>
    </source>
</reference>
<organism evidence="19 20">
    <name type="scientific">Malassezia globosa (strain ATCC MYA-4612 / CBS 7966)</name>
    <name type="common">Dandruff-associated fungus</name>
    <dbReference type="NCBI Taxonomy" id="425265"/>
    <lineage>
        <taxon>Eukaryota</taxon>
        <taxon>Fungi</taxon>
        <taxon>Dikarya</taxon>
        <taxon>Basidiomycota</taxon>
        <taxon>Ustilaginomycotina</taxon>
        <taxon>Malasseziomycetes</taxon>
        <taxon>Malasseziales</taxon>
        <taxon>Malasseziaceae</taxon>
        <taxon>Malassezia</taxon>
    </lineage>
</organism>
<dbReference type="SUPFAM" id="SSF48371">
    <property type="entry name" value="ARM repeat"/>
    <property type="match status" value="1"/>
</dbReference>
<sequence>MPKGSRGKSSATPGTRKKHAAAAAAKRGESEPTLTLKTGKSSERKKLSKKERKQLAKKKAYVPPPKPPKPPPFPLDSMGLASLLPADLVVLLRKALKRDIVTRVRTMESLLAWIQGAPPQMDDGAPYELLSVEERCEALALMLPCWSHLFPRLALSPSQRVRLLTLQVHAALLEFPTPSPDSSCIRDELLSSTYMDSIIGFWAVLSYDTSRTVGRLGLQLWKRYVTWNEPNAQPTKLCLQEYVPLVLEHLRPILLTDAPVAALTQVTPSLQNTAPKEGTDMIAKTRSDTNLEENADEMNSRLVAGALGIMHALMDMSQDLLPDLEGFLESTQMWTALLPVEWPGETDFHALGIGSPAARQRAWNVLSLLFRLDGAMLDRNKEVILPMVLHAAFAERDAPVILDMLAVCLPLLRKYPGAWTNDFDNDEHEDSDDEEQASMTPYAQFVAWMQTIAPSAPVTCFPTILVFLSTMPADILPHTPESVSLMMEPLLSISDGLIQGMSDPHAWDAYMTMLCECLRYLVMRVIRQPSVSADQVQVTASLMTEELTYIFDHFILHSESKSLPPRLRLKSAREFGKCLPTLDVTVCETRLLAHTLEKVSSMLSTIDLEDDLAAVVELLVYVCSSTGVSDTLRGDVQRMIHATVERMLDAFQPTFLPHFASVLQSPAHDALASDTHVSERLTLIATDVIPSHLGNEGVSENDAVSFYTAYMQAMPALDEVWQALFRATLETPLSTLPMLVRVAQAAGHRLPGAQVLEEWRLSTLGQLESEPRAWLPLLDAPAWLQSRDIELRLIRALVQSAAHAELAEQAGLLQILGSWVAIDPSHAAQLYEDEEVKRHVVPLLWQVGYLHDQVATQAARHMWMQLTNQLADRSSALYAQATLFLQEELVGGSMPPRRILKASRALPAPYSDQVRLQPSHWEEAMQSVASSAASPFLVIHDPMVPIHSRVSTVSPSEFQRLARYADACMEMSEDAMSSIDVLPLLALTALVLEDALIAGDTKIWLQVYYSSKTTTVMDRGIAESFLVRLVHTVTRRLSMLASDLPASWHESAAQAMLNGSPSDALTTLMHSVWTHAMDSESVGFARLFARLLAGILSLSSASTTDAEMWVRTGMRMRPPHTPLACAILSATRTHAYDSPSHERWRNEIAANLSGVPPARANTDGVNGLQMLRCAAAPWSAGRALIPTQRAVFVLQGLQRWITSDDDLSETVFALLASVLTEFAPVVQSVPGRHLDLMLDVVEENMHAVDLDEDTGWPTLYLTLGLLNTLYDLRTHEHVRDTIEQHGHALQDALRDAFLGACIHASASRGTPNDVQDASMVLLTELVDMHVPSSRFASPEDQEVLTKPVCTPSTNRQLQVAALRMLGAATHERVREQVVEISLGSLSTSSAPELNAPLVSSLKKAIALTPALWEEVEDDRSTVFSFLLQWLAVLDHFDEASLPVRTIFAGALQTDHLTHTQLLPSLFALIAGMPRAMGDIPAFDASRWAVDHVDLTQLPLTSPKGLQALAAHVYYRALVHLPTQVRDWWMSIRDRQLSIFVNHFTSKFCTPLLAERELSHLRDPTSLSRIQDEAMSIKVLSSNEVVATYTVDEHPMEIGVRLPPDYPLHGVEIRDIKRVGVSEAQWRAWLLAVQQLLSGKNGLILDALMLFKRNAEAKFQGYEGAECAICYSIISPTDQSLPNKPCRTCKHKFHGSCLYKWVSTSGASTCPLCRSIL</sequence>
<evidence type="ECO:0000256" key="16">
    <source>
        <dbReference type="RuleBase" id="RU367090"/>
    </source>
</evidence>
<evidence type="ECO:0000256" key="11">
    <source>
        <dbReference type="ARBA" id="ARBA00022771"/>
    </source>
</evidence>
<feature type="domain" description="RING-type" evidence="18">
    <location>
        <begin position="1666"/>
        <end position="1713"/>
    </location>
</feature>
<comment type="subunit">
    <text evidence="16">Component of the ribosome quality control complex (RQC).</text>
</comment>
<dbReference type="RefSeq" id="XP_001732628.1">
    <property type="nucleotide sequence ID" value="XM_001732576.1"/>
</dbReference>
<evidence type="ECO:0000256" key="3">
    <source>
        <dbReference type="ARBA" id="ARBA00004906"/>
    </source>
</evidence>
<evidence type="ECO:0000256" key="6">
    <source>
        <dbReference type="ARBA" id="ARBA00017157"/>
    </source>
</evidence>
<dbReference type="GO" id="GO:1990116">
    <property type="term" value="P:ribosome-associated ubiquitin-dependent protein catabolic process"/>
    <property type="evidence" value="ECO:0007669"/>
    <property type="project" value="UniProtKB-UniRule"/>
</dbReference>
<dbReference type="InterPro" id="IPR013083">
    <property type="entry name" value="Znf_RING/FYVE/PHD"/>
</dbReference>
<evidence type="ECO:0000313" key="19">
    <source>
        <dbReference type="EMBL" id="EDP45414.1"/>
    </source>
</evidence>
<dbReference type="InterPro" id="IPR011016">
    <property type="entry name" value="Znf_RING-CH"/>
</dbReference>
<dbReference type="PROSITE" id="PS50089">
    <property type="entry name" value="ZF_RING_2"/>
    <property type="match status" value="1"/>
</dbReference>
<comment type="pathway">
    <text evidence="3 16">Protein modification; protein ubiquitination.</text>
</comment>
<dbReference type="Pfam" id="PF22958">
    <property type="entry name" value="Ltn1_1st"/>
    <property type="match status" value="1"/>
</dbReference>
<dbReference type="GO" id="GO:0008270">
    <property type="term" value="F:zinc ion binding"/>
    <property type="evidence" value="ECO:0007669"/>
    <property type="project" value="UniProtKB-KW"/>
</dbReference>
<dbReference type="InterPro" id="IPR054476">
    <property type="entry name" value="Ltn1_N"/>
</dbReference>
<feature type="compositionally biased region" description="Pro residues" evidence="17">
    <location>
        <begin position="62"/>
        <end position="74"/>
    </location>
</feature>
<dbReference type="EMBL" id="AAYY01000001">
    <property type="protein sequence ID" value="EDP45414.1"/>
    <property type="molecule type" value="Genomic_DNA"/>
</dbReference>
<dbReference type="KEGG" id="mgl:MGL_0403"/>
<dbReference type="InterPro" id="IPR016024">
    <property type="entry name" value="ARM-type_fold"/>
</dbReference>
<dbReference type="GO" id="GO:0043023">
    <property type="term" value="F:ribosomal large subunit binding"/>
    <property type="evidence" value="ECO:0007669"/>
    <property type="project" value="TreeGrafter"/>
</dbReference>
<dbReference type="UniPathway" id="UPA00143"/>
<evidence type="ECO:0000256" key="2">
    <source>
        <dbReference type="ARBA" id="ARBA00004514"/>
    </source>
</evidence>
<dbReference type="InterPro" id="IPR054477">
    <property type="entry name" value="LTN1_E3_ligase_6th"/>
</dbReference>
<name>A8PTC6_MALGO</name>
<dbReference type="OrthoDB" id="6108at2759"/>
<evidence type="ECO:0000256" key="13">
    <source>
        <dbReference type="ARBA" id="ARBA00022833"/>
    </source>
</evidence>
<evidence type="ECO:0000313" key="20">
    <source>
        <dbReference type="Proteomes" id="UP000008837"/>
    </source>
</evidence>
<dbReference type="InterPro" id="IPR054478">
    <property type="entry name" value="LTN1_UBC"/>
</dbReference>
<dbReference type="InterPro" id="IPR001841">
    <property type="entry name" value="Znf_RING"/>
</dbReference>
<keyword evidence="8 16" id="KW-0808">Transferase</keyword>
<accession>A8PTC6</accession>
<dbReference type="Proteomes" id="UP000008837">
    <property type="component" value="Unassembled WGS sequence"/>
</dbReference>
<dbReference type="GO" id="GO:0061630">
    <property type="term" value="F:ubiquitin protein ligase activity"/>
    <property type="evidence" value="ECO:0007669"/>
    <property type="project" value="UniProtKB-UniRule"/>
</dbReference>
<keyword evidence="7" id="KW-0963">Cytoplasm</keyword>
<dbReference type="SMART" id="SM00744">
    <property type="entry name" value="RINGv"/>
    <property type="match status" value="1"/>
</dbReference>
<protein>
    <recommendedName>
        <fullName evidence="6 16">E3 ubiquitin-protein ligase listerin</fullName>
        <ecNumber evidence="5 16">2.3.2.27</ecNumber>
    </recommendedName>
    <alternativeName>
        <fullName evidence="16">RING-type E3 ubiquitin transferase listerin</fullName>
    </alternativeName>
</protein>
<evidence type="ECO:0000256" key="4">
    <source>
        <dbReference type="ARBA" id="ARBA00007997"/>
    </source>
</evidence>
<dbReference type="SUPFAM" id="SSF57850">
    <property type="entry name" value="RING/U-box"/>
    <property type="match status" value="1"/>
</dbReference>
<evidence type="ECO:0000259" key="18">
    <source>
        <dbReference type="PROSITE" id="PS50089"/>
    </source>
</evidence>
<dbReference type="SMART" id="SM00184">
    <property type="entry name" value="RING"/>
    <property type="match status" value="1"/>
</dbReference>
<keyword evidence="11 15" id="KW-0863">Zinc-finger</keyword>
<evidence type="ECO:0000256" key="14">
    <source>
        <dbReference type="ARBA" id="ARBA00055150"/>
    </source>
</evidence>
<keyword evidence="12 16" id="KW-0833">Ubl conjugation pathway</keyword>
<feature type="region of interest" description="Disordered" evidence="17">
    <location>
        <begin position="1"/>
        <end position="74"/>
    </location>
</feature>
<dbReference type="InterPro" id="IPR039795">
    <property type="entry name" value="LTN1/Rkr1"/>
</dbReference>
<proteinExistence type="inferred from homology"/>
<dbReference type="CDD" id="cd16491">
    <property type="entry name" value="RING-CH-C4HC3_LTN1"/>
    <property type="match status" value="1"/>
</dbReference>
<dbReference type="GO" id="GO:0072344">
    <property type="term" value="P:rescue of stalled ribosome"/>
    <property type="evidence" value="ECO:0007669"/>
    <property type="project" value="UniProtKB-UniRule"/>
</dbReference>
<dbReference type="Pfam" id="PF13639">
    <property type="entry name" value="zf-RING_2"/>
    <property type="match status" value="1"/>
</dbReference>
<evidence type="ECO:0000256" key="15">
    <source>
        <dbReference type="PROSITE-ProRule" id="PRU00175"/>
    </source>
</evidence>
<dbReference type="Pfam" id="PF22999">
    <property type="entry name" value="LTN1_E3_ligase_6th"/>
    <property type="match status" value="1"/>
</dbReference>
<dbReference type="OMA" id="QWITSDE"/>
<comment type="function">
    <text evidence="16">E3 ubiquitin-protein ligase. Component of the ribosome quality control complex (RQC), a ribosome-associated complex that mediates ubiquitination and extraction of incompletely synthesized nascent chains for proteasomal degradation.</text>
</comment>
<comment type="subcellular location">
    <subcellularLocation>
        <location evidence="2">Cytoplasm</location>
        <location evidence="2">Cytosol</location>
    </subcellularLocation>
</comment>
<feature type="compositionally biased region" description="Basic residues" evidence="17">
    <location>
        <begin position="46"/>
        <end position="60"/>
    </location>
</feature>
<dbReference type="STRING" id="425265.A8PTC6"/>
<dbReference type="GeneID" id="5856934"/>
<evidence type="ECO:0000256" key="7">
    <source>
        <dbReference type="ARBA" id="ARBA00022490"/>
    </source>
</evidence>
<evidence type="ECO:0000256" key="17">
    <source>
        <dbReference type="SAM" id="MobiDB-lite"/>
    </source>
</evidence>
<evidence type="ECO:0000256" key="5">
    <source>
        <dbReference type="ARBA" id="ARBA00012483"/>
    </source>
</evidence>